<dbReference type="CDD" id="cd00609">
    <property type="entry name" value="AAT_like"/>
    <property type="match status" value="1"/>
</dbReference>
<gene>
    <name evidence="7" type="ORF">HLA91_01975</name>
</gene>
<dbReference type="GO" id="GO:0030170">
    <property type="term" value="F:pyridoxal phosphate binding"/>
    <property type="evidence" value="ECO:0007669"/>
    <property type="project" value="InterPro"/>
</dbReference>
<evidence type="ECO:0000256" key="2">
    <source>
        <dbReference type="ARBA" id="ARBA00012224"/>
    </source>
</evidence>
<dbReference type="GO" id="GO:0047804">
    <property type="term" value="F:cysteine-S-conjugate beta-lyase activity"/>
    <property type="evidence" value="ECO:0007669"/>
    <property type="project" value="UniProtKB-EC"/>
</dbReference>
<dbReference type="PANTHER" id="PTHR43525:SF2">
    <property type="entry name" value="CYSTATHIONINE BETA-LYASE-RELATED"/>
    <property type="match status" value="1"/>
</dbReference>
<evidence type="ECO:0000256" key="5">
    <source>
        <dbReference type="ARBA" id="ARBA00037974"/>
    </source>
</evidence>
<evidence type="ECO:0000256" key="1">
    <source>
        <dbReference type="ARBA" id="ARBA00001933"/>
    </source>
</evidence>
<dbReference type="Gene3D" id="3.90.1150.10">
    <property type="entry name" value="Aspartate Aminotransferase, domain 1"/>
    <property type="match status" value="1"/>
</dbReference>
<dbReference type="AlphaFoldDB" id="A0A849ATZ6"/>
<keyword evidence="3" id="KW-0663">Pyridoxal phosphate</keyword>
<comment type="cofactor">
    <cofactor evidence="1">
        <name>pyridoxal 5'-phosphate</name>
        <dbReference type="ChEBI" id="CHEBI:597326"/>
    </cofactor>
</comment>
<keyword evidence="7" id="KW-0032">Aminotransferase</keyword>
<dbReference type="GO" id="GO:0008483">
    <property type="term" value="F:transaminase activity"/>
    <property type="evidence" value="ECO:0007669"/>
    <property type="project" value="UniProtKB-KW"/>
</dbReference>
<evidence type="ECO:0000313" key="7">
    <source>
        <dbReference type="EMBL" id="NNG78144.1"/>
    </source>
</evidence>
<dbReference type="Proteomes" id="UP000549517">
    <property type="component" value="Unassembled WGS sequence"/>
</dbReference>
<evidence type="ECO:0000259" key="6">
    <source>
        <dbReference type="Pfam" id="PF00155"/>
    </source>
</evidence>
<comment type="similarity">
    <text evidence="5">Belongs to the class-II pyridoxal-phosphate-dependent aminotransferase family. MalY/PatB cystathionine beta-lyase subfamily.</text>
</comment>
<name>A0A849ATZ6_9MICO</name>
<evidence type="ECO:0000313" key="8">
    <source>
        <dbReference type="Proteomes" id="UP000549517"/>
    </source>
</evidence>
<dbReference type="PANTHER" id="PTHR43525">
    <property type="entry name" value="PROTEIN MALY"/>
    <property type="match status" value="1"/>
</dbReference>
<dbReference type="Gene3D" id="3.40.640.10">
    <property type="entry name" value="Type I PLP-dependent aspartate aminotransferase-like (Major domain)"/>
    <property type="match status" value="1"/>
</dbReference>
<dbReference type="EMBL" id="JABEMC010000001">
    <property type="protein sequence ID" value="NNG78144.1"/>
    <property type="molecule type" value="Genomic_DNA"/>
</dbReference>
<keyword evidence="4" id="KW-0456">Lyase</keyword>
<comment type="caution">
    <text evidence="7">The sequence shown here is derived from an EMBL/GenBank/DDBJ whole genome shotgun (WGS) entry which is preliminary data.</text>
</comment>
<dbReference type="InterPro" id="IPR004839">
    <property type="entry name" value="Aminotransferase_I/II_large"/>
</dbReference>
<dbReference type="InterPro" id="IPR051798">
    <property type="entry name" value="Class-II_PLP-Dep_Aminotrans"/>
</dbReference>
<protein>
    <recommendedName>
        <fullName evidence="2">cysteine-S-conjugate beta-lyase</fullName>
        <ecNumber evidence="2">4.4.1.13</ecNumber>
    </recommendedName>
</protein>
<keyword evidence="7" id="KW-0808">Transferase</keyword>
<dbReference type="InterPro" id="IPR015424">
    <property type="entry name" value="PyrdxlP-dep_Trfase"/>
</dbReference>
<evidence type="ECO:0000256" key="3">
    <source>
        <dbReference type="ARBA" id="ARBA00022898"/>
    </source>
</evidence>
<evidence type="ECO:0000256" key="4">
    <source>
        <dbReference type="ARBA" id="ARBA00023239"/>
    </source>
</evidence>
<dbReference type="InterPro" id="IPR015421">
    <property type="entry name" value="PyrdxlP-dep_Trfase_major"/>
</dbReference>
<proteinExistence type="inferred from homology"/>
<sequence length="424" mass="46149">MTKVVVFSAHLGTDSTAGVRVFGTCAVSARLDAGNDAEERTDQVKEYTPAELVDRGSVKWTTFPGTLGAFIAEADFGTAPCVHDALEELTAKELFTYAPQAMHAEARQATAEFHARRYGWDISPSDIDFAPDVLSALLATLDLFAPPEAPVVLLTPAYMPFFIAPATRGRLVREVPLIRTADAWEIDFDALDAALEPGAVFLHCNPHNPVGKVYTRAEHERIAELIEKNDARVFSDEIHAPLVFDGLQHVPYATVSEAAGRHTITATSCSKAFNIPGLKCAQVLFTNPEDRDVYRDRARFVSGAAANPGLVATTAAYRDGDEWLGRFIDYLDGNRKLMAELVDTHLPKASYLVPQGTYIAWLDLRAYDIGEDAAAFLREHAKVALTNGQECGRVGAGCVRVNMATTAAILTEIVERVAKACQPR</sequence>
<dbReference type="InterPro" id="IPR015422">
    <property type="entry name" value="PyrdxlP-dep_Trfase_small"/>
</dbReference>
<reference evidence="7 8" key="1">
    <citation type="submission" date="2020-05" db="EMBL/GenBank/DDBJ databases">
        <title>MicrobeNet Type strains.</title>
        <authorList>
            <person name="Nicholson A.C."/>
        </authorList>
    </citation>
    <scope>NUCLEOTIDE SEQUENCE [LARGE SCALE GENOMIC DNA]</scope>
    <source>
        <strain evidence="7 8">CCUG 46604</strain>
    </source>
</reference>
<dbReference type="SUPFAM" id="SSF53383">
    <property type="entry name" value="PLP-dependent transferases"/>
    <property type="match status" value="1"/>
</dbReference>
<organism evidence="7 8">
    <name type="scientific">Brevibacterium luteolum</name>
    <dbReference type="NCBI Taxonomy" id="199591"/>
    <lineage>
        <taxon>Bacteria</taxon>
        <taxon>Bacillati</taxon>
        <taxon>Actinomycetota</taxon>
        <taxon>Actinomycetes</taxon>
        <taxon>Micrococcales</taxon>
        <taxon>Brevibacteriaceae</taxon>
        <taxon>Brevibacterium</taxon>
    </lineage>
</organism>
<feature type="domain" description="Aminotransferase class I/classII large" evidence="6">
    <location>
        <begin position="75"/>
        <end position="417"/>
    </location>
</feature>
<accession>A0A849ATZ6</accession>
<dbReference type="EC" id="4.4.1.13" evidence="2"/>
<dbReference type="Pfam" id="PF00155">
    <property type="entry name" value="Aminotran_1_2"/>
    <property type="match status" value="1"/>
</dbReference>